<gene>
    <name evidence="2" type="ORF">E6K81_13955</name>
</gene>
<dbReference type="AlphaFoldDB" id="A0A538U1U9"/>
<dbReference type="InterPro" id="IPR025965">
    <property type="entry name" value="FlgD/Vpr_Ig-like"/>
</dbReference>
<evidence type="ECO:0000313" key="3">
    <source>
        <dbReference type="Proteomes" id="UP000319771"/>
    </source>
</evidence>
<dbReference type="Pfam" id="PF13860">
    <property type="entry name" value="FlgD_ig"/>
    <property type="match status" value="1"/>
</dbReference>
<dbReference type="EMBL" id="VBPB01000272">
    <property type="protein sequence ID" value="TMQ69860.1"/>
    <property type="molecule type" value="Genomic_DNA"/>
</dbReference>
<comment type="caution">
    <text evidence="2">The sequence shown here is derived from an EMBL/GenBank/DDBJ whole genome shotgun (WGS) entry which is preliminary data.</text>
</comment>
<dbReference type="Gene3D" id="2.60.40.10">
    <property type="entry name" value="Immunoglobulins"/>
    <property type="match status" value="2"/>
</dbReference>
<evidence type="ECO:0000259" key="1">
    <source>
        <dbReference type="PROSITE" id="PS50853"/>
    </source>
</evidence>
<dbReference type="Proteomes" id="UP000319771">
    <property type="component" value="Unassembled WGS sequence"/>
</dbReference>
<dbReference type="Gene3D" id="2.60.40.4070">
    <property type="match status" value="1"/>
</dbReference>
<dbReference type="InterPro" id="IPR013783">
    <property type="entry name" value="Ig-like_fold"/>
</dbReference>
<proteinExistence type="predicted"/>
<accession>A0A538U1U9</accession>
<dbReference type="PROSITE" id="PS50853">
    <property type="entry name" value="FN3"/>
    <property type="match status" value="1"/>
</dbReference>
<protein>
    <recommendedName>
        <fullName evidence="1">Fibronectin type-III domain-containing protein</fullName>
    </recommendedName>
</protein>
<dbReference type="SUPFAM" id="SSF49265">
    <property type="entry name" value="Fibronectin type III"/>
    <property type="match status" value="1"/>
</dbReference>
<dbReference type="CDD" id="cd00063">
    <property type="entry name" value="FN3"/>
    <property type="match status" value="2"/>
</dbReference>
<dbReference type="InterPro" id="IPR036116">
    <property type="entry name" value="FN3_sf"/>
</dbReference>
<reference evidence="2 3" key="1">
    <citation type="journal article" date="2019" name="Nat. Microbiol.">
        <title>Mediterranean grassland soil C-N compound turnover is dependent on rainfall and depth, and is mediated by genomically divergent microorganisms.</title>
        <authorList>
            <person name="Diamond S."/>
            <person name="Andeer P.F."/>
            <person name="Li Z."/>
            <person name="Crits-Christoph A."/>
            <person name="Burstein D."/>
            <person name="Anantharaman K."/>
            <person name="Lane K.R."/>
            <person name="Thomas B.C."/>
            <person name="Pan C."/>
            <person name="Northen T.R."/>
            <person name="Banfield J.F."/>
        </authorList>
    </citation>
    <scope>NUCLEOTIDE SEQUENCE [LARGE SCALE GENOMIC DNA]</scope>
    <source>
        <strain evidence="2">WS_11</strain>
    </source>
</reference>
<organism evidence="2 3">
    <name type="scientific">Eiseniibacteriota bacterium</name>
    <dbReference type="NCBI Taxonomy" id="2212470"/>
    <lineage>
        <taxon>Bacteria</taxon>
        <taxon>Candidatus Eiseniibacteriota</taxon>
    </lineage>
</organism>
<feature type="domain" description="Fibronectin type-III" evidence="1">
    <location>
        <begin position="29"/>
        <end position="141"/>
    </location>
</feature>
<dbReference type="InterPro" id="IPR003961">
    <property type="entry name" value="FN3_dom"/>
</dbReference>
<sequence length="331" mass="34969">MRREDKGNRQLRRSEGWGSLLFAVLLLLVLAPIVAHAQAAPDTVTLTWTAPGDDGRVGTATDYELRISTAPITAANWGQATIVPGTPRPLVAGTRQRMIVRGLANGTTYWLALKTVDDAGNWSDVSNVVRWDWIYDASPPAAPTGVAAVKQNGDIVRLTWAPNSEPDLAGYDVYRALSSGGPYEQINSALVIATQYVDEGLPAGTAHAYYQIAARDGSGNPSARSATATVTLVDQTSAWTMDTGYPNPSKTGTQVSIPIVVPGAGGSAVVDITTNAGLRVRRIDLGTLSPGPVTVHWDGRNDAGRDCAPGAYTAWLISGASRVSVRLVRVP</sequence>
<dbReference type="SMART" id="SM00060">
    <property type="entry name" value="FN3"/>
    <property type="match status" value="2"/>
</dbReference>
<name>A0A538U1U9_UNCEI</name>
<evidence type="ECO:0000313" key="2">
    <source>
        <dbReference type="EMBL" id="TMQ69860.1"/>
    </source>
</evidence>